<feature type="region of interest" description="Disordered" evidence="1">
    <location>
        <begin position="262"/>
        <end position="322"/>
    </location>
</feature>
<reference evidence="2" key="1">
    <citation type="journal article" date="2020" name="Mol. Plant Microbe Interact.">
        <title>Genome Sequence of the Biocontrol Agent Coniothyrium minitans strain Conio (IMI 134523).</title>
        <authorList>
            <person name="Patel D."/>
            <person name="Shittu T.A."/>
            <person name="Baroncelli R."/>
            <person name="Muthumeenakshi S."/>
            <person name="Osborne T.H."/>
            <person name="Janganan T.K."/>
            <person name="Sreenivasaprasad S."/>
        </authorList>
    </citation>
    <scope>NUCLEOTIDE SEQUENCE</scope>
    <source>
        <strain evidence="2">Conio</strain>
    </source>
</reference>
<feature type="compositionally biased region" description="Basic and acidic residues" evidence="1">
    <location>
        <begin position="488"/>
        <end position="499"/>
    </location>
</feature>
<feature type="compositionally biased region" description="Basic and acidic residues" evidence="1">
    <location>
        <begin position="22"/>
        <end position="33"/>
    </location>
</feature>
<feature type="region of interest" description="Disordered" evidence="1">
    <location>
        <begin position="561"/>
        <end position="581"/>
    </location>
</feature>
<feature type="compositionally biased region" description="Polar residues" evidence="1">
    <location>
        <begin position="836"/>
        <end position="846"/>
    </location>
</feature>
<dbReference type="EMBL" id="WJXW01000006">
    <property type="protein sequence ID" value="KAF9735164.1"/>
    <property type="molecule type" value="Genomic_DNA"/>
</dbReference>
<dbReference type="Proteomes" id="UP000756921">
    <property type="component" value="Unassembled WGS sequence"/>
</dbReference>
<evidence type="ECO:0000313" key="2">
    <source>
        <dbReference type="EMBL" id="KAF9735164.1"/>
    </source>
</evidence>
<protein>
    <submittedName>
        <fullName evidence="2">Uncharacterized protein</fullName>
    </submittedName>
</protein>
<feature type="region of interest" description="Disordered" evidence="1">
    <location>
        <begin position="146"/>
        <end position="187"/>
    </location>
</feature>
<feature type="compositionally biased region" description="Basic and acidic residues" evidence="1">
    <location>
        <begin position="820"/>
        <end position="831"/>
    </location>
</feature>
<organism evidence="2 3">
    <name type="scientific">Paraphaeosphaeria minitans</name>
    <dbReference type="NCBI Taxonomy" id="565426"/>
    <lineage>
        <taxon>Eukaryota</taxon>
        <taxon>Fungi</taxon>
        <taxon>Dikarya</taxon>
        <taxon>Ascomycota</taxon>
        <taxon>Pezizomycotina</taxon>
        <taxon>Dothideomycetes</taxon>
        <taxon>Pleosporomycetidae</taxon>
        <taxon>Pleosporales</taxon>
        <taxon>Massarineae</taxon>
        <taxon>Didymosphaeriaceae</taxon>
        <taxon>Paraphaeosphaeria</taxon>
    </lineage>
</organism>
<feature type="compositionally biased region" description="Polar residues" evidence="1">
    <location>
        <begin position="305"/>
        <end position="322"/>
    </location>
</feature>
<proteinExistence type="predicted"/>
<accession>A0A9P6GGU4</accession>
<feature type="region of interest" description="Disordered" evidence="1">
    <location>
        <begin position="22"/>
        <end position="96"/>
    </location>
</feature>
<evidence type="ECO:0000256" key="1">
    <source>
        <dbReference type="SAM" id="MobiDB-lite"/>
    </source>
</evidence>
<evidence type="ECO:0000313" key="3">
    <source>
        <dbReference type="Proteomes" id="UP000756921"/>
    </source>
</evidence>
<name>A0A9P6GGU4_9PLEO</name>
<feature type="compositionally biased region" description="Basic and acidic residues" evidence="1">
    <location>
        <begin position="57"/>
        <end position="76"/>
    </location>
</feature>
<feature type="region of interest" description="Disordered" evidence="1">
    <location>
        <begin position="401"/>
        <end position="446"/>
    </location>
</feature>
<keyword evidence="3" id="KW-1185">Reference proteome</keyword>
<feature type="region of interest" description="Disordered" evidence="1">
    <location>
        <begin position="488"/>
        <end position="509"/>
    </location>
</feature>
<feature type="region of interest" description="Disordered" evidence="1">
    <location>
        <begin position="114"/>
        <end position="133"/>
    </location>
</feature>
<gene>
    <name evidence="2" type="ORF">PMIN01_06569</name>
</gene>
<feature type="region of interest" description="Disordered" evidence="1">
    <location>
        <begin position="784"/>
        <end position="846"/>
    </location>
</feature>
<dbReference type="AlphaFoldDB" id="A0A9P6GGU4"/>
<comment type="caution">
    <text evidence="2">The sequence shown here is derived from an EMBL/GenBank/DDBJ whole genome shotgun (WGS) entry which is preliminary data.</text>
</comment>
<dbReference type="OrthoDB" id="5355526at2759"/>
<sequence length="846" mass="94848">MATTWHEQAQLEAEQERKLMEDLKASDRTMYREMRRKQPSTTSRYGKRGRQPVNQYDRQKAEEHVVQSEMKAEKRPLNTPGRRTRQESTTQGDMDEQAKFLHQEELLLGSERAAADRKEQEEAMQQRSGSQPPAFELYFVEETKPAGYSNRGRQSIVVGRGQPPSDKQPLGGSPHRKSPTCVEVDERSRSLHEEELMMSLARTAAEQRERSSYGTMCKVMYDKNNPEHVGKQLTRDPLNGKMYLEEVMIEHHRKQLELRRPSVAPRTTKSRSLGLKTKPTPRIDVLRPASGEKHESAPSLLVDPLTSTPTSKDIYNGSSLNGGSSTARKMFIPTQKLSSDESWEDLVMWDEEMYDPLFQSNTTQKNATSIFAKDGIAQKERAQSGSGDGVDLAEQYIEHGPISTLDEGGSSGENRGVTHTKHKNSRVAELTGDVDDQPRAPAGGTLQLLQPNPYAQVNPPGMKSQPSAPIGMRPSPILHANHVEGALRKNADSHPDPRTTDSISKTSEFPGVGPFPATYLNTLGLHLEDRHSWTEEMVELEEATQVTKQAVDATPEDHLVPDSVSTEEPEVQSSPAGPLSPPIMTTLPHFEDDNASAMSLYATSVYSVLSVASTGTDFSRNSEYGADEITTVTRKVVQMFHKDESQESLYVLALRDPAIGPAKLERNLRRLFKQCAEDLKNEAKDQLEYLGARLVSHQAKILADIIVSRYGAFPRVRVANEESSDQEEQEESKEVFGETLFADLRAFITFLESSEALRRFQERLKRFISPDPALYRDLTTRPIRADPETFNDPYTPRPDLKIATVPKIEDPEGDTIKASNTDDQHKIESLRDTLQVVKSSSRMQEN</sequence>